<feature type="domain" description="UBA" evidence="10">
    <location>
        <begin position="50"/>
        <end position="90"/>
    </location>
</feature>
<feature type="compositionally biased region" description="Polar residues" evidence="9">
    <location>
        <begin position="163"/>
        <end position="185"/>
    </location>
</feature>
<feature type="compositionally biased region" description="Polar residues" evidence="9">
    <location>
        <begin position="365"/>
        <end position="374"/>
    </location>
</feature>
<feature type="compositionally biased region" description="Low complexity" evidence="9">
    <location>
        <begin position="186"/>
        <end position="196"/>
    </location>
</feature>
<evidence type="ECO:0000259" key="10">
    <source>
        <dbReference type="PROSITE" id="PS50030"/>
    </source>
</evidence>
<comment type="catalytic activity">
    <reaction evidence="7">
        <text>L-threonyl-[protein] + ATP = O-phospho-L-threonyl-[protein] + ADP + H(+)</text>
        <dbReference type="Rhea" id="RHEA:46608"/>
        <dbReference type="Rhea" id="RHEA-COMP:11060"/>
        <dbReference type="Rhea" id="RHEA-COMP:11605"/>
        <dbReference type="ChEBI" id="CHEBI:15378"/>
        <dbReference type="ChEBI" id="CHEBI:30013"/>
        <dbReference type="ChEBI" id="CHEBI:30616"/>
        <dbReference type="ChEBI" id="CHEBI:61977"/>
        <dbReference type="ChEBI" id="CHEBI:456216"/>
        <dbReference type="EC" id="2.7.11.1"/>
    </reaction>
</comment>
<evidence type="ECO:0000313" key="13">
    <source>
        <dbReference type="WBParaSite" id="ECPE_0000515201-mRNA-1"/>
    </source>
</evidence>
<feature type="compositionally biased region" description="Basic and acidic residues" evidence="9">
    <location>
        <begin position="110"/>
        <end position="120"/>
    </location>
</feature>
<dbReference type="Proteomes" id="UP000272942">
    <property type="component" value="Unassembled WGS sequence"/>
</dbReference>
<evidence type="ECO:0000256" key="3">
    <source>
        <dbReference type="ARBA" id="ARBA00022679"/>
    </source>
</evidence>
<dbReference type="Gene3D" id="1.10.8.10">
    <property type="entry name" value="DNA helicase RuvA subunit, C-terminal domain"/>
    <property type="match status" value="1"/>
</dbReference>
<sequence>MTRECEMLLKKMLVLNPAKRISLTEVMRDPWLNTGFDAVLRPFTEPPADYCDPERIETMVRLGFQRHEIQEALTQQRFNNITATYILLSRYDPQVHGRLPGLSNGGSRSNKSESHSRSRQSELSPASANNGPLTSGTHGTRPSSALPATAHSVPPVGSHTRRTSFASSRPTVDTAGKDQSISGMPSASSIATSTTTGNVAVTTTVTTTAPLSMTPVTASGPIAACVSTVSSAHPAPSVRRSATMAEYADRKSNSPSQNFGGNSGGLSFVARSPPPSMTNPASYSPPPSQAPPQEFPPPSHAPPAQASVIIHPTSVTAHLTLINPTNGPSCVAPPLSSHSPAGSPAPNSVQPQSVLSRVRPLPRKLSSQSPSSVGPTAPLAQSEDDPTSGGTLRSPGWLTANTNNKSSIGKCNGSANGRRHDPARTAVMQSSSDDSQSDSDVYDREWGSSASSDSEHSAAVSSRPRANHHSHHRRHPRPRRSIRRRTPTADSQPGEQPPGPSVVLAAAPHPAGTSRSNSKPGSTGPVIQEDKQAVNGSCRESNFTRMPSVRRRSSIRNRANTASMPAATGNSSNGDLGSSGTTTTTTATGATTSTCGHPGINDPSGSETVKTTASPVSSRFGRGPNESNYEGILSGSGGDATITPKDHRYPVNVAPKPRGLFRGPPNAADILR</sequence>
<evidence type="ECO:0000256" key="5">
    <source>
        <dbReference type="ARBA" id="ARBA00022777"/>
    </source>
</evidence>
<feature type="compositionally biased region" description="Polar residues" evidence="9">
    <location>
        <begin position="399"/>
        <end position="415"/>
    </location>
</feature>
<feature type="compositionally biased region" description="Basic residues" evidence="9">
    <location>
        <begin position="465"/>
        <end position="486"/>
    </location>
</feature>
<keyword evidence="2" id="KW-0723">Serine/threonine-protein kinase</keyword>
<keyword evidence="12" id="KW-1185">Reference proteome</keyword>
<dbReference type="EMBL" id="UZAN01041984">
    <property type="protein sequence ID" value="VDP74650.1"/>
    <property type="molecule type" value="Genomic_DNA"/>
</dbReference>
<evidence type="ECO:0000256" key="7">
    <source>
        <dbReference type="ARBA" id="ARBA00047899"/>
    </source>
</evidence>
<dbReference type="GO" id="GO:0005524">
    <property type="term" value="F:ATP binding"/>
    <property type="evidence" value="ECO:0007669"/>
    <property type="project" value="UniProtKB-KW"/>
</dbReference>
<keyword evidence="4" id="KW-0547">Nucleotide-binding</keyword>
<organism evidence="13">
    <name type="scientific">Echinostoma caproni</name>
    <dbReference type="NCBI Taxonomy" id="27848"/>
    <lineage>
        <taxon>Eukaryota</taxon>
        <taxon>Metazoa</taxon>
        <taxon>Spiralia</taxon>
        <taxon>Lophotrochozoa</taxon>
        <taxon>Platyhelminthes</taxon>
        <taxon>Trematoda</taxon>
        <taxon>Digenea</taxon>
        <taxon>Plagiorchiida</taxon>
        <taxon>Echinostomata</taxon>
        <taxon>Echinostomatoidea</taxon>
        <taxon>Echinostomatidae</taxon>
        <taxon>Echinostoma</taxon>
    </lineage>
</organism>
<feature type="compositionally biased region" description="Low complexity" evidence="9">
    <location>
        <begin position="448"/>
        <end position="464"/>
    </location>
</feature>
<dbReference type="AlphaFoldDB" id="A0A183ADV5"/>
<keyword evidence="6" id="KW-0067">ATP-binding</keyword>
<dbReference type="OrthoDB" id="6288618at2759"/>
<feature type="region of interest" description="Disordered" evidence="9">
    <location>
        <begin position="330"/>
        <end position="672"/>
    </location>
</feature>
<evidence type="ECO:0000313" key="12">
    <source>
        <dbReference type="Proteomes" id="UP000272942"/>
    </source>
</evidence>
<protein>
    <recommendedName>
        <fullName evidence="1">non-specific serine/threonine protein kinase</fullName>
        <ecNumber evidence="1">2.7.11.1</ecNumber>
    </recommendedName>
</protein>
<dbReference type="InterPro" id="IPR011009">
    <property type="entry name" value="Kinase-like_dom_sf"/>
</dbReference>
<dbReference type="SMART" id="SM00165">
    <property type="entry name" value="UBA"/>
    <property type="match status" value="1"/>
</dbReference>
<feature type="compositionally biased region" description="Polar residues" evidence="9">
    <location>
        <begin position="336"/>
        <end position="355"/>
    </location>
</feature>
<feature type="compositionally biased region" description="Polar residues" evidence="9">
    <location>
        <begin position="534"/>
        <end position="545"/>
    </location>
</feature>
<name>A0A183ADV5_9TREM</name>
<evidence type="ECO:0000256" key="4">
    <source>
        <dbReference type="ARBA" id="ARBA00022741"/>
    </source>
</evidence>
<evidence type="ECO:0000256" key="2">
    <source>
        <dbReference type="ARBA" id="ARBA00022527"/>
    </source>
</evidence>
<dbReference type="WBParaSite" id="ECPE_0000515201-mRNA-1">
    <property type="protein sequence ID" value="ECPE_0000515201-mRNA-1"/>
    <property type="gene ID" value="ECPE_0000515201"/>
</dbReference>
<feature type="compositionally biased region" description="Polar residues" evidence="9">
    <location>
        <begin position="603"/>
        <end position="617"/>
    </location>
</feature>
<feature type="region of interest" description="Disordered" evidence="9">
    <location>
        <begin position="98"/>
        <end position="196"/>
    </location>
</feature>
<reference evidence="11 12" key="2">
    <citation type="submission" date="2018-11" db="EMBL/GenBank/DDBJ databases">
        <authorList>
            <consortium name="Pathogen Informatics"/>
        </authorList>
    </citation>
    <scope>NUCLEOTIDE SEQUENCE [LARGE SCALE GENOMIC DNA]</scope>
    <source>
        <strain evidence="11 12">Egypt</strain>
    </source>
</reference>
<dbReference type="GO" id="GO:0004674">
    <property type="term" value="F:protein serine/threonine kinase activity"/>
    <property type="evidence" value="ECO:0007669"/>
    <property type="project" value="UniProtKB-KW"/>
</dbReference>
<accession>A0A183ADV5</accession>
<comment type="catalytic activity">
    <reaction evidence="8">
        <text>L-seryl-[protein] + ATP = O-phospho-L-seryl-[protein] + ADP + H(+)</text>
        <dbReference type="Rhea" id="RHEA:17989"/>
        <dbReference type="Rhea" id="RHEA-COMP:9863"/>
        <dbReference type="Rhea" id="RHEA-COMP:11604"/>
        <dbReference type="ChEBI" id="CHEBI:15378"/>
        <dbReference type="ChEBI" id="CHEBI:29999"/>
        <dbReference type="ChEBI" id="CHEBI:30616"/>
        <dbReference type="ChEBI" id="CHEBI:83421"/>
        <dbReference type="ChEBI" id="CHEBI:456216"/>
        <dbReference type="EC" id="2.7.11.1"/>
    </reaction>
</comment>
<evidence type="ECO:0000256" key="6">
    <source>
        <dbReference type="ARBA" id="ARBA00022840"/>
    </source>
</evidence>
<evidence type="ECO:0000256" key="1">
    <source>
        <dbReference type="ARBA" id="ARBA00012513"/>
    </source>
</evidence>
<feature type="region of interest" description="Disordered" evidence="9">
    <location>
        <begin position="230"/>
        <end position="305"/>
    </location>
</feature>
<evidence type="ECO:0000256" key="8">
    <source>
        <dbReference type="ARBA" id="ARBA00048679"/>
    </source>
</evidence>
<gene>
    <name evidence="11" type="ORF">ECPE_LOCUS5140</name>
</gene>
<dbReference type="PROSITE" id="PS50030">
    <property type="entry name" value="UBA"/>
    <property type="match status" value="1"/>
</dbReference>
<dbReference type="SUPFAM" id="SSF56112">
    <property type="entry name" value="Protein kinase-like (PK-like)"/>
    <property type="match status" value="1"/>
</dbReference>
<feature type="compositionally biased region" description="Pro residues" evidence="9">
    <location>
        <begin position="272"/>
        <end position="301"/>
    </location>
</feature>
<dbReference type="InterPro" id="IPR015940">
    <property type="entry name" value="UBA"/>
</dbReference>
<keyword evidence="5" id="KW-0418">Kinase</keyword>
<evidence type="ECO:0000313" key="11">
    <source>
        <dbReference type="EMBL" id="VDP74650.1"/>
    </source>
</evidence>
<dbReference type="CDD" id="cd14337">
    <property type="entry name" value="UBA_MARK_Par1"/>
    <property type="match status" value="1"/>
</dbReference>
<reference evidence="13" key="1">
    <citation type="submission" date="2016-06" db="UniProtKB">
        <authorList>
            <consortium name="WormBaseParasite"/>
        </authorList>
    </citation>
    <scope>IDENTIFICATION</scope>
</reference>
<keyword evidence="3" id="KW-0808">Transferase</keyword>
<feature type="compositionally biased region" description="Polar residues" evidence="9">
    <location>
        <begin position="126"/>
        <end position="143"/>
    </location>
</feature>
<evidence type="ECO:0000256" key="9">
    <source>
        <dbReference type="SAM" id="MobiDB-lite"/>
    </source>
</evidence>
<dbReference type="EC" id="2.7.11.1" evidence="1"/>
<dbReference type="FunFam" id="1.10.8.10:FF:000005">
    <property type="entry name" value="Non-specific serine/threonine protein kinase"/>
    <property type="match status" value="1"/>
</dbReference>
<feature type="compositionally biased region" description="Low complexity" evidence="9">
    <location>
        <begin position="568"/>
        <end position="594"/>
    </location>
</feature>
<proteinExistence type="predicted"/>